<gene>
    <name evidence="1" type="ORF">A2627_02530</name>
</gene>
<reference evidence="1 2" key="1">
    <citation type="journal article" date="2016" name="Nat. Commun.">
        <title>Thousands of microbial genomes shed light on interconnected biogeochemical processes in an aquifer system.</title>
        <authorList>
            <person name="Anantharaman K."/>
            <person name="Brown C.T."/>
            <person name="Hug L.A."/>
            <person name="Sharon I."/>
            <person name="Castelle C.J."/>
            <person name="Probst A.J."/>
            <person name="Thomas B.C."/>
            <person name="Singh A."/>
            <person name="Wilkins M.J."/>
            <person name="Karaoz U."/>
            <person name="Brodie E.L."/>
            <person name="Williams K.H."/>
            <person name="Hubbard S.S."/>
            <person name="Banfield J.F."/>
        </authorList>
    </citation>
    <scope>NUCLEOTIDE SEQUENCE [LARGE SCALE GENOMIC DNA]</scope>
</reference>
<proteinExistence type="predicted"/>
<comment type="caution">
    <text evidence="1">The sequence shown here is derived from an EMBL/GenBank/DDBJ whole genome shotgun (WGS) entry which is preliminary data.</text>
</comment>
<dbReference type="Proteomes" id="UP000178851">
    <property type="component" value="Unassembled WGS sequence"/>
</dbReference>
<sequence>MVHLLETKRAGDDVRHIQIVVNESIQETFAKNQDSLGVDKFEDWIAATTYVMNDILGKVGVRTRASVDSINFLLMESLAIKRGKCYLHLQKLQMQEEKVTIG</sequence>
<protein>
    <submittedName>
        <fullName evidence="1">Uncharacterized protein</fullName>
    </submittedName>
</protein>
<dbReference type="EMBL" id="MGGI01000009">
    <property type="protein sequence ID" value="OGM27021.1"/>
    <property type="molecule type" value="Genomic_DNA"/>
</dbReference>
<evidence type="ECO:0000313" key="2">
    <source>
        <dbReference type="Proteomes" id="UP000178851"/>
    </source>
</evidence>
<organism evidence="1 2">
    <name type="scientific">Candidatus Woesebacteria bacterium RIFCSPHIGHO2_01_FULL_39_28</name>
    <dbReference type="NCBI Taxonomy" id="1802496"/>
    <lineage>
        <taxon>Bacteria</taxon>
        <taxon>Candidatus Woeseibacteriota</taxon>
    </lineage>
</organism>
<dbReference type="AlphaFoldDB" id="A0A1F7YI53"/>
<evidence type="ECO:0000313" key="1">
    <source>
        <dbReference type="EMBL" id="OGM27021.1"/>
    </source>
</evidence>
<accession>A0A1F7YI53</accession>
<name>A0A1F7YI53_9BACT</name>